<proteinExistence type="predicted"/>
<keyword evidence="2" id="KW-1185">Reference proteome</keyword>
<name>A0A0L0FFK9_9EUKA</name>
<evidence type="ECO:0000313" key="1">
    <source>
        <dbReference type="EMBL" id="KNC75535.1"/>
    </source>
</evidence>
<dbReference type="InterPro" id="IPR006735">
    <property type="entry name" value="Rtf2"/>
</dbReference>
<accession>A0A0L0FFK9</accession>
<dbReference type="PANTHER" id="PTHR12775:SF0">
    <property type="entry name" value="REPLICATION TERMINATION FACTOR 2"/>
    <property type="match status" value="1"/>
</dbReference>
<dbReference type="PANTHER" id="PTHR12775">
    <property type="entry name" value="PROTEIN C20ORF43 HOMOLOG"/>
    <property type="match status" value="1"/>
</dbReference>
<dbReference type="EMBL" id="KQ243563">
    <property type="protein sequence ID" value="KNC75535.1"/>
    <property type="molecule type" value="Genomic_DNA"/>
</dbReference>
<protein>
    <submittedName>
        <fullName evidence="1">Uncharacterized protein</fullName>
    </submittedName>
</protein>
<dbReference type="GeneID" id="25912445"/>
<dbReference type="AlphaFoldDB" id="A0A0L0FFK9"/>
<gene>
    <name evidence="1" type="ORF">SARC_11941</name>
</gene>
<organism evidence="1 2">
    <name type="scientific">Sphaeroforma arctica JP610</name>
    <dbReference type="NCBI Taxonomy" id="667725"/>
    <lineage>
        <taxon>Eukaryota</taxon>
        <taxon>Ichthyosporea</taxon>
        <taxon>Ichthyophonida</taxon>
        <taxon>Sphaeroforma</taxon>
    </lineage>
</organism>
<dbReference type="Pfam" id="PF04641">
    <property type="entry name" value="Rtf2"/>
    <property type="match status" value="1"/>
</dbReference>
<evidence type="ECO:0000313" key="2">
    <source>
        <dbReference type="Proteomes" id="UP000054560"/>
    </source>
</evidence>
<dbReference type="GO" id="GO:0006274">
    <property type="term" value="P:DNA replication termination"/>
    <property type="evidence" value="ECO:0007669"/>
    <property type="project" value="TreeGrafter"/>
</dbReference>
<dbReference type="OrthoDB" id="247013at2759"/>
<dbReference type="eggNOG" id="KOG3113">
    <property type="taxonomic scope" value="Eukaryota"/>
</dbReference>
<dbReference type="RefSeq" id="XP_014149437.1">
    <property type="nucleotide sequence ID" value="XM_014293962.1"/>
</dbReference>
<dbReference type="GO" id="GO:0005634">
    <property type="term" value="C:nucleus"/>
    <property type="evidence" value="ECO:0007669"/>
    <property type="project" value="TreeGrafter"/>
</dbReference>
<dbReference type="Proteomes" id="UP000054560">
    <property type="component" value="Unassembled WGS sequence"/>
</dbReference>
<reference evidence="1 2" key="1">
    <citation type="submission" date="2011-02" db="EMBL/GenBank/DDBJ databases">
        <title>The Genome Sequence of Sphaeroforma arctica JP610.</title>
        <authorList>
            <consortium name="The Broad Institute Genome Sequencing Platform"/>
            <person name="Russ C."/>
            <person name="Cuomo C."/>
            <person name="Young S.K."/>
            <person name="Zeng Q."/>
            <person name="Gargeya S."/>
            <person name="Alvarado L."/>
            <person name="Berlin A."/>
            <person name="Chapman S.B."/>
            <person name="Chen Z."/>
            <person name="Freedman E."/>
            <person name="Gellesch M."/>
            <person name="Goldberg J."/>
            <person name="Griggs A."/>
            <person name="Gujja S."/>
            <person name="Heilman E."/>
            <person name="Heiman D."/>
            <person name="Howarth C."/>
            <person name="Mehta T."/>
            <person name="Neiman D."/>
            <person name="Pearson M."/>
            <person name="Roberts A."/>
            <person name="Saif S."/>
            <person name="Shea T."/>
            <person name="Shenoy N."/>
            <person name="Sisk P."/>
            <person name="Stolte C."/>
            <person name="Sykes S."/>
            <person name="White J."/>
            <person name="Yandava C."/>
            <person name="Burger G."/>
            <person name="Gray M.W."/>
            <person name="Holland P.W.H."/>
            <person name="King N."/>
            <person name="Lang F.B.F."/>
            <person name="Roger A.J."/>
            <person name="Ruiz-Trillo I."/>
            <person name="Haas B."/>
            <person name="Nusbaum C."/>
            <person name="Birren B."/>
        </authorList>
    </citation>
    <scope>NUCLEOTIDE SEQUENCE [LARGE SCALE GENOMIC DNA]</scope>
    <source>
        <strain evidence="1 2">JP610</strain>
    </source>
</reference>
<sequence length="77" mass="8472">MGADGGTIPTRGELVKVKKKKVLLDKDYDLESKWLRCALSAQHLREPIVACPLGRLFNKEAVIGFLLDRGSYADQAG</sequence>